<proteinExistence type="predicted"/>
<keyword evidence="2" id="KW-1185">Reference proteome</keyword>
<dbReference type="EMBL" id="CACTIH010005514">
    <property type="protein sequence ID" value="CAA2995953.1"/>
    <property type="molecule type" value="Genomic_DNA"/>
</dbReference>
<dbReference type="AlphaFoldDB" id="A0A8S0STK2"/>
<dbReference type="Proteomes" id="UP000594638">
    <property type="component" value="Unassembled WGS sequence"/>
</dbReference>
<feature type="non-terminal residue" evidence="1">
    <location>
        <position position="1"/>
    </location>
</feature>
<gene>
    <name evidence="1" type="ORF">OLEA9_A061576</name>
</gene>
<evidence type="ECO:0000313" key="2">
    <source>
        <dbReference type="Proteomes" id="UP000594638"/>
    </source>
</evidence>
<sequence>MVVGQWAAALDLAVIDCCAMCCGCAVSWAYDVVEVVMLMVAAFGVGGDDVANRKYFCIVCSGFEL</sequence>
<evidence type="ECO:0000313" key="1">
    <source>
        <dbReference type="EMBL" id="CAA2995953.1"/>
    </source>
</evidence>
<name>A0A8S0STK2_OLEEU</name>
<comment type="caution">
    <text evidence="1">The sequence shown here is derived from an EMBL/GenBank/DDBJ whole genome shotgun (WGS) entry which is preliminary data.</text>
</comment>
<dbReference type="Gramene" id="OE9A061576T1">
    <property type="protein sequence ID" value="OE9A061576C1"/>
    <property type="gene ID" value="OE9A061576"/>
</dbReference>
<accession>A0A8S0STK2</accession>
<reference evidence="1 2" key="1">
    <citation type="submission" date="2019-12" db="EMBL/GenBank/DDBJ databases">
        <authorList>
            <person name="Alioto T."/>
            <person name="Alioto T."/>
            <person name="Gomez Garrido J."/>
        </authorList>
    </citation>
    <scope>NUCLEOTIDE SEQUENCE [LARGE SCALE GENOMIC DNA]</scope>
</reference>
<protein>
    <submittedName>
        <fullName evidence="1">Uncharacterized protein</fullName>
    </submittedName>
</protein>
<organism evidence="1 2">
    <name type="scientific">Olea europaea subsp. europaea</name>
    <dbReference type="NCBI Taxonomy" id="158383"/>
    <lineage>
        <taxon>Eukaryota</taxon>
        <taxon>Viridiplantae</taxon>
        <taxon>Streptophyta</taxon>
        <taxon>Embryophyta</taxon>
        <taxon>Tracheophyta</taxon>
        <taxon>Spermatophyta</taxon>
        <taxon>Magnoliopsida</taxon>
        <taxon>eudicotyledons</taxon>
        <taxon>Gunneridae</taxon>
        <taxon>Pentapetalae</taxon>
        <taxon>asterids</taxon>
        <taxon>lamiids</taxon>
        <taxon>Lamiales</taxon>
        <taxon>Oleaceae</taxon>
        <taxon>Oleeae</taxon>
        <taxon>Olea</taxon>
    </lineage>
</organism>